<keyword evidence="1 2" id="KW-0535">Nitrogen fixation</keyword>
<reference evidence="4 5" key="1">
    <citation type="submission" date="2024-04" db="EMBL/GenBank/DDBJ databases">
        <title>Human intestinal bacterial collection.</title>
        <authorList>
            <person name="Pauvert C."/>
            <person name="Hitch T.C.A."/>
            <person name="Clavel T."/>
        </authorList>
    </citation>
    <scope>NUCLEOTIDE SEQUENCE [LARGE SCALE GENOMIC DNA]</scope>
    <source>
        <strain evidence="4 5">CLA-KB-H42</strain>
    </source>
</reference>
<sequence>MAIPGVFYGGGCSYMACRGLMMSGIEDVLLITHGPVGCAYFSGINGYRGPNGAPRPRHIARTFSTHMDETDVIFGGEGKLADSIDEAVERYAPEAIAICATCPVGLIGDDIRQVARDAAERHGVDILPLSCEGFKSEPGWLHGGRQILDNWVGREDGSAGEFPIHFMSEACGDDRAREMKDLFDRIGYDVVCSLMGITTYRDIARSHKAKLVVLDSGKAIDAVPQLYQERYGAGFMRVSLTGIGNIAASLRSMAAHFGDADLTQRTEEVLRAECARIEPVRARCRAEFENMLVAVFEDIFRSNDFAVLSSELGMDVVMVAQDYETEVYTEEGFTVHAPVSRIAGFDEEEKALFGFDCAQLVRRLPGCPEIDCPEREFSWLRVRLDRTQVSDLLVRLAPDLCFAGIEERFSYASAAMRSEKFLSDERGTDYMGFDGFERYARDLSQARDLSHWVLERPTWMKGGESDG</sequence>
<comment type="similarity">
    <text evidence="2">Belongs to the NifD/NifK/NifE/NifN family.</text>
</comment>
<dbReference type="Pfam" id="PF00148">
    <property type="entry name" value="Oxidored_nitro"/>
    <property type="match status" value="1"/>
</dbReference>
<dbReference type="Gene3D" id="3.40.50.1980">
    <property type="entry name" value="Nitrogenase molybdenum iron protein domain"/>
    <property type="match status" value="2"/>
</dbReference>
<dbReference type="InterPro" id="IPR049939">
    <property type="entry name" value="NifE-like"/>
</dbReference>
<feature type="domain" description="Nitrogenase/oxidoreductase component 1" evidence="3">
    <location>
        <begin position="12"/>
        <end position="444"/>
    </location>
</feature>
<name>A0ABV1JHD0_9ACTN</name>
<dbReference type="PROSITE" id="PS00699">
    <property type="entry name" value="NITROGENASE_1_1"/>
    <property type="match status" value="1"/>
</dbReference>
<proteinExistence type="inferred from homology"/>
<evidence type="ECO:0000313" key="4">
    <source>
        <dbReference type="EMBL" id="MEQ3363741.1"/>
    </source>
</evidence>
<dbReference type="SUPFAM" id="SSF53807">
    <property type="entry name" value="Helical backbone' metal receptor"/>
    <property type="match status" value="1"/>
</dbReference>
<protein>
    <submittedName>
        <fullName evidence="4">Nitrogenase component 1</fullName>
    </submittedName>
</protein>
<dbReference type="EMBL" id="JBBNOP010000011">
    <property type="protein sequence ID" value="MEQ3363741.1"/>
    <property type="molecule type" value="Genomic_DNA"/>
</dbReference>
<keyword evidence="5" id="KW-1185">Reference proteome</keyword>
<evidence type="ECO:0000256" key="2">
    <source>
        <dbReference type="RuleBase" id="RU004021"/>
    </source>
</evidence>
<dbReference type="Gene3D" id="3.40.50.12380">
    <property type="entry name" value="Nitrogenase MoFe cofactor biosynthesis protein NifE, C-terminal"/>
    <property type="match status" value="1"/>
</dbReference>
<accession>A0ABV1JHD0</accession>
<evidence type="ECO:0000313" key="5">
    <source>
        <dbReference type="Proteomes" id="UP001487305"/>
    </source>
</evidence>
<dbReference type="PANTHER" id="PTHR42956:SF1">
    <property type="entry name" value="NITROGENASE IRON-MOLYBDENUM COFACTOR BIOSYNTHESIS PROTEIN NIFE"/>
    <property type="match status" value="1"/>
</dbReference>
<dbReference type="Proteomes" id="UP001487305">
    <property type="component" value="Unassembled WGS sequence"/>
</dbReference>
<dbReference type="RefSeq" id="WP_245874236.1">
    <property type="nucleotide sequence ID" value="NZ_JBBNOP010000011.1"/>
</dbReference>
<comment type="caution">
    <text evidence="4">The sequence shown here is derived from an EMBL/GenBank/DDBJ whole genome shotgun (WGS) entry which is preliminary data.</text>
</comment>
<dbReference type="PANTHER" id="PTHR42956">
    <property type="entry name" value="NITROGENASE IRON-MOLYBDENUM COFACTOR BIOSYNTHESIS PROTEIN NIFE"/>
    <property type="match status" value="1"/>
</dbReference>
<organism evidence="4 5">
    <name type="scientific">Raoultibacter massiliensis</name>
    <dbReference type="NCBI Taxonomy" id="1852371"/>
    <lineage>
        <taxon>Bacteria</taxon>
        <taxon>Bacillati</taxon>
        <taxon>Actinomycetota</taxon>
        <taxon>Coriobacteriia</taxon>
        <taxon>Eggerthellales</taxon>
        <taxon>Eggerthellaceae</taxon>
        <taxon>Raoultibacter</taxon>
    </lineage>
</organism>
<gene>
    <name evidence="4" type="ORF">AAA083_12220</name>
</gene>
<dbReference type="InterPro" id="IPR000510">
    <property type="entry name" value="Nase/OxRdtase_comp1"/>
</dbReference>
<evidence type="ECO:0000259" key="3">
    <source>
        <dbReference type="Pfam" id="PF00148"/>
    </source>
</evidence>
<evidence type="ECO:0000256" key="1">
    <source>
        <dbReference type="ARBA" id="ARBA00023231"/>
    </source>
</evidence>
<dbReference type="InterPro" id="IPR000318">
    <property type="entry name" value="Nase_comp1_CS"/>
</dbReference>